<dbReference type="Proteomes" id="UP001250181">
    <property type="component" value="Unassembled WGS sequence"/>
</dbReference>
<reference evidence="1 2" key="1">
    <citation type="submission" date="2023-09" db="EMBL/GenBank/DDBJ databases">
        <title>Streptomyces sp. nov.: A antagonism against Alternaria gaisen Producing Streptochlin, Isolated from Tamarix root soil.</title>
        <authorList>
            <person name="Chen Y."/>
        </authorList>
    </citation>
    <scope>NUCLEOTIDE SEQUENCE [LARGE SCALE GENOMIC DNA]</scope>
    <source>
        <strain evidence="1 2">TRM76323</strain>
    </source>
</reference>
<name>A0ABU3QLL8_9ACTN</name>
<dbReference type="EMBL" id="JAWCTQ010000016">
    <property type="protein sequence ID" value="MDT9683329.1"/>
    <property type="molecule type" value="Genomic_DNA"/>
</dbReference>
<sequence>MLDYENLGYADSANKTKRRYPNNDKYMKGYLEQQEELDVLKSGDDVAITLNGKHEYYKFNYRAINGTLYIFLSVCNGTISLLNIKHILAKGYKGRDDIPEVLVYKKSGVHYNDYLTFLLDNGIVSSIVEENEYVFECSLSDNYILKG</sequence>
<keyword evidence="2" id="KW-1185">Reference proteome</keyword>
<evidence type="ECO:0000313" key="2">
    <source>
        <dbReference type="Proteomes" id="UP001250181"/>
    </source>
</evidence>
<accession>A0ABU3QLL8</accession>
<gene>
    <name evidence="1" type="ORF">RND61_14785</name>
</gene>
<dbReference type="RefSeq" id="WP_315878403.1">
    <property type="nucleotide sequence ID" value="NZ_JAWCTQ010000016.1"/>
</dbReference>
<evidence type="ECO:0000313" key="1">
    <source>
        <dbReference type="EMBL" id="MDT9683329.1"/>
    </source>
</evidence>
<organism evidence="1 2">
    <name type="scientific">Streptomyces tamarix</name>
    <dbReference type="NCBI Taxonomy" id="3078565"/>
    <lineage>
        <taxon>Bacteria</taxon>
        <taxon>Bacillati</taxon>
        <taxon>Actinomycetota</taxon>
        <taxon>Actinomycetes</taxon>
        <taxon>Kitasatosporales</taxon>
        <taxon>Streptomycetaceae</taxon>
        <taxon>Streptomyces</taxon>
    </lineage>
</organism>
<proteinExistence type="predicted"/>
<comment type="caution">
    <text evidence="1">The sequence shown here is derived from an EMBL/GenBank/DDBJ whole genome shotgun (WGS) entry which is preliminary data.</text>
</comment>
<protein>
    <submittedName>
        <fullName evidence="1">Uncharacterized protein</fullName>
    </submittedName>
</protein>